<feature type="region of interest" description="Disordered" evidence="1">
    <location>
        <begin position="1"/>
        <end position="61"/>
    </location>
</feature>
<protein>
    <submittedName>
        <fullName evidence="2">Uncharacterized protein</fullName>
    </submittedName>
</protein>
<dbReference type="Proteomes" id="UP001220256">
    <property type="component" value="Unassembled WGS sequence"/>
</dbReference>
<gene>
    <name evidence="2" type="ORF">N7505_006461</name>
</gene>
<proteinExistence type="predicted"/>
<evidence type="ECO:0000313" key="3">
    <source>
        <dbReference type="Proteomes" id="UP001220256"/>
    </source>
</evidence>
<evidence type="ECO:0000313" key="2">
    <source>
        <dbReference type="EMBL" id="KAJ5270703.1"/>
    </source>
</evidence>
<organism evidence="2 3">
    <name type="scientific">Penicillium chrysogenum</name>
    <name type="common">Penicillium notatum</name>
    <dbReference type="NCBI Taxonomy" id="5076"/>
    <lineage>
        <taxon>Eukaryota</taxon>
        <taxon>Fungi</taxon>
        <taxon>Dikarya</taxon>
        <taxon>Ascomycota</taxon>
        <taxon>Pezizomycotina</taxon>
        <taxon>Eurotiomycetes</taxon>
        <taxon>Eurotiomycetidae</taxon>
        <taxon>Eurotiales</taxon>
        <taxon>Aspergillaceae</taxon>
        <taxon>Penicillium</taxon>
        <taxon>Penicillium chrysogenum species complex</taxon>
    </lineage>
</organism>
<name>A0ABQ8WL44_PENCH</name>
<evidence type="ECO:0000256" key="1">
    <source>
        <dbReference type="SAM" id="MobiDB-lite"/>
    </source>
</evidence>
<sequence>MTPPSPSPVPSAVSSAAASQHSHDPRDGDASVTRALAGMNLAAHANGGGPSSPGISRRQTD</sequence>
<keyword evidence="3" id="KW-1185">Reference proteome</keyword>
<comment type="caution">
    <text evidence="2">The sequence shown here is derived from an EMBL/GenBank/DDBJ whole genome shotgun (WGS) entry which is preliminary data.</text>
</comment>
<accession>A0ABQ8WL44</accession>
<feature type="compositionally biased region" description="Low complexity" evidence="1">
    <location>
        <begin position="10"/>
        <end position="19"/>
    </location>
</feature>
<reference evidence="2 3" key="1">
    <citation type="journal article" date="2023" name="IMA Fungus">
        <title>Comparative genomic study of the Penicillium genus elucidates a diverse pangenome and 15 lateral gene transfer events.</title>
        <authorList>
            <person name="Petersen C."/>
            <person name="Sorensen T."/>
            <person name="Nielsen M.R."/>
            <person name="Sondergaard T.E."/>
            <person name="Sorensen J.L."/>
            <person name="Fitzpatrick D.A."/>
            <person name="Frisvad J.C."/>
            <person name="Nielsen K.L."/>
        </authorList>
    </citation>
    <scope>NUCLEOTIDE SEQUENCE [LARGE SCALE GENOMIC DNA]</scope>
    <source>
        <strain evidence="2 3">IBT 3361</strain>
    </source>
</reference>
<dbReference type="EMBL" id="JAPVEB010000003">
    <property type="protein sequence ID" value="KAJ5270703.1"/>
    <property type="molecule type" value="Genomic_DNA"/>
</dbReference>